<dbReference type="InterPro" id="IPR035940">
    <property type="entry name" value="CAP_sf"/>
</dbReference>
<organism evidence="3 4">
    <name type="scientific">Deinococcus lacus</name>
    <dbReference type="NCBI Taxonomy" id="392561"/>
    <lineage>
        <taxon>Bacteria</taxon>
        <taxon>Thermotogati</taxon>
        <taxon>Deinococcota</taxon>
        <taxon>Deinococci</taxon>
        <taxon>Deinococcales</taxon>
        <taxon>Deinococcaceae</taxon>
        <taxon>Deinococcus</taxon>
    </lineage>
</organism>
<dbReference type="PANTHER" id="PTHR31157">
    <property type="entry name" value="SCP DOMAIN-CONTAINING PROTEIN"/>
    <property type="match status" value="1"/>
</dbReference>
<evidence type="ECO:0000313" key="4">
    <source>
        <dbReference type="Proteomes" id="UP001596297"/>
    </source>
</evidence>
<name>A0ABW1YE96_9DEIO</name>
<dbReference type="SUPFAM" id="SSF55797">
    <property type="entry name" value="PR-1-like"/>
    <property type="match status" value="1"/>
</dbReference>
<dbReference type="RefSeq" id="WP_380082575.1">
    <property type="nucleotide sequence ID" value="NZ_JBHSWD010000001.1"/>
</dbReference>
<dbReference type="CDD" id="cd05379">
    <property type="entry name" value="CAP_bacterial"/>
    <property type="match status" value="1"/>
</dbReference>
<gene>
    <name evidence="3" type="ORF">ACFP81_05785</name>
</gene>
<feature type="domain" description="SCP" evidence="2">
    <location>
        <begin position="75"/>
        <end position="242"/>
    </location>
</feature>
<dbReference type="PROSITE" id="PS51257">
    <property type="entry name" value="PROKAR_LIPOPROTEIN"/>
    <property type="match status" value="1"/>
</dbReference>
<proteinExistence type="predicted"/>
<keyword evidence="4" id="KW-1185">Reference proteome</keyword>
<feature type="chain" id="PRO_5045299472" evidence="1">
    <location>
        <begin position="20"/>
        <end position="275"/>
    </location>
</feature>
<evidence type="ECO:0000256" key="1">
    <source>
        <dbReference type="SAM" id="SignalP"/>
    </source>
</evidence>
<accession>A0ABW1YE96</accession>
<evidence type="ECO:0000259" key="2">
    <source>
        <dbReference type="Pfam" id="PF00188"/>
    </source>
</evidence>
<protein>
    <submittedName>
        <fullName evidence="3">CAP domain-containing protein</fullName>
    </submittedName>
</protein>
<dbReference type="Proteomes" id="UP001596297">
    <property type="component" value="Unassembled WGS sequence"/>
</dbReference>
<evidence type="ECO:0000313" key="3">
    <source>
        <dbReference type="EMBL" id="MFC6591572.1"/>
    </source>
</evidence>
<dbReference type="Pfam" id="PF00188">
    <property type="entry name" value="CAP"/>
    <property type="match status" value="1"/>
</dbReference>
<dbReference type="EMBL" id="JBHSWD010000001">
    <property type="protein sequence ID" value="MFC6591572.1"/>
    <property type="molecule type" value="Genomic_DNA"/>
</dbReference>
<keyword evidence="1" id="KW-0732">Signal</keyword>
<dbReference type="Gene3D" id="3.40.33.10">
    <property type="entry name" value="CAP"/>
    <property type="match status" value="1"/>
</dbReference>
<comment type="caution">
    <text evidence="3">The sequence shown here is derived from an EMBL/GenBank/DDBJ whole genome shotgun (WGS) entry which is preliminary data.</text>
</comment>
<feature type="signal peptide" evidence="1">
    <location>
        <begin position="1"/>
        <end position="19"/>
    </location>
</feature>
<dbReference type="InterPro" id="IPR014044">
    <property type="entry name" value="CAP_dom"/>
</dbReference>
<dbReference type="PANTHER" id="PTHR31157:SF1">
    <property type="entry name" value="SCP DOMAIN-CONTAINING PROTEIN"/>
    <property type="match status" value="1"/>
</dbReference>
<sequence length="275" mass="28732">MNRTPSSSSLLAVSTLVLAAGLSSCGGSTGGTGTALPNPPAQPFIPAVGAAAGSGASHPLTRVMVPPSAEAVELLNLTNEVRTKGTLAGQPALSGTCAEGTFRAGQLAPLSYSGVLSHAAFKHATYMANVGFQAHQEIPGQPVTGEGTEDVETNRASQYFYGEYNPDRIRRSLQEAGLEATYGFVADNAAENVAGGTPGTSTTGYSSAREMLQAWLRSPGHCKNLMSSRWHFMGTAYVMNPAPQPDASPRLHQNSWVQVFSEGIQKTNVVIVPQQ</sequence>
<reference evidence="4" key="1">
    <citation type="journal article" date="2019" name="Int. J. Syst. Evol. Microbiol.">
        <title>The Global Catalogue of Microorganisms (GCM) 10K type strain sequencing project: providing services to taxonomists for standard genome sequencing and annotation.</title>
        <authorList>
            <consortium name="The Broad Institute Genomics Platform"/>
            <consortium name="The Broad Institute Genome Sequencing Center for Infectious Disease"/>
            <person name="Wu L."/>
            <person name="Ma J."/>
        </authorList>
    </citation>
    <scope>NUCLEOTIDE SEQUENCE [LARGE SCALE GENOMIC DNA]</scope>
    <source>
        <strain evidence="4">CGMCC 1.15772</strain>
    </source>
</reference>